<dbReference type="EMBL" id="JAENIL010000033">
    <property type="protein sequence ID" value="MBK1878641.1"/>
    <property type="molecule type" value="Genomic_DNA"/>
</dbReference>
<dbReference type="RefSeq" id="WP_200356853.1">
    <property type="nucleotide sequence ID" value="NZ_JAENIL010000033.1"/>
</dbReference>
<dbReference type="Gene3D" id="3.20.20.70">
    <property type="entry name" value="Aldolase class I"/>
    <property type="match status" value="1"/>
</dbReference>
<dbReference type="FunFam" id="3.20.20.70:FF:000004">
    <property type="entry name" value="Ribulose-phosphate 3-epimerase"/>
    <property type="match status" value="1"/>
</dbReference>
<dbReference type="InterPro" id="IPR011060">
    <property type="entry name" value="RibuloseP-bd_barrel"/>
</dbReference>
<dbReference type="Pfam" id="PF00834">
    <property type="entry name" value="Ribul_P_3_epim"/>
    <property type="match status" value="1"/>
</dbReference>
<dbReference type="NCBIfam" id="NF004076">
    <property type="entry name" value="PRK05581.1-4"/>
    <property type="match status" value="1"/>
</dbReference>
<evidence type="ECO:0000313" key="16">
    <source>
        <dbReference type="Proteomes" id="UP000617628"/>
    </source>
</evidence>
<feature type="binding site" evidence="14">
    <location>
        <position position="178"/>
    </location>
    <ligand>
        <name>substrate</name>
    </ligand>
</feature>
<dbReference type="CDD" id="cd00429">
    <property type="entry name" value="RPE"/>
    <property type="match status" value="1"/>
</dbReference>
<feature type="active site" description="Proton donor" evidence="10 12">
    <location>
        <position position="176"/>
    </location>
</feature>
<dbReference type="PROSITE" id="PS01085">
    <property type="entry name" value="RIBUL_P_3_EPIMER_1"/>
    <property type="match status" value="1"/>
</dbReference>
<dbReference type="GO" id="GO:0004750">
    <property type="term" value="F:D-ribulose-phosphate 3-epimerase activity"/>
    <property type="evidence" value="ECO:0007669"/>
    <property type="project" value="UniProtKB-UniRule"/>
</dbReference>
<feature type="binding site" evidence="10 14">
    <location>
        <position position="67"/>
    </location>
    <ligand>
        <name>substrate</name>
    </ligand>
</feature>
<evidence type="ECO:0000256" key="9">
    <source>
        <dbReference type="ARBA" id="ARBA00023235"/>
    </source>
</evidence>
<keyword evidence="13" id="KW-0170">Cobalt</keyword>
<feature type="active site" description="Proton acceptor" evidence="10 12">
    <location>
        <position position="36"/>
    </location>
</feature>
<dbReference type="GO" id="GO:0046872">
    <property type="term" value="F:metal ion binding"/>
    <property type="evidence" value="ECO:0007669"/>
    <property type="project" value="UniProtKB-UniRule"/>
</dbReference>
<dbReference type="Proteomes" id="UP000617628">
    <property type="component" value="Unassembled WGS sequence"/>
</dbReference>
<dbReference type="AlphaFoldDB" id="A0A934S133"/>
<feature type="binding site" evidence="14">
    <location>
        <begin position="198"/>
        <end position="199"/>
    </location>
    <ligand>
        <name>substrate</name>
    </ligand>
</feature>
<keyword evidence="10 11" id="KW-0119">Carbohydrate metabolism</keyword>
<evidence type="ECO:0000256" key="7">
    <source>
        <dbReference type="ARBA" id="ARBA00013188"/>
    </source>
</evidence>
<feature type="binding site" evidence="10 13">
    <location>
        <position position="176"/>
    </location>
    <ligand>
        <name>a divalent metal cation</name>
        <dbReference type="ChEBI" id="CHEBI:60240"/>
    </ligand>
</feature>
<proteinExistence type="inferred from homology"/>
<dbReference type="PIRSF" id="PIRSF001461">
    <property type="entry name" value="RPE"/>
    <property type="match status" value="1"/>
</dbReference>
<protein>
    <recommendedName>
        <fullName evidence="7 10">Ribulose-phosphate 3-epimerase</fullName>
        <ecNumber evidence="7 10">5.1.3.1</ecNumber>
    </recommendedName>
</protein>
<dbReference type="InterPro" id="IPR013785">
    <property type="entry name" value="Aldolase_TIM"/>
</dbReference>
<keyword evidence="13" id="KW-0464">Manganese</keyword>
<feature type="binding site" evidence="10 13">
    <location>
        <position position="67"/>
    </location>
    <ligand>
        <name>a divalent metal cation</name>
        <dbReference type="ChEBI" id="CHEBI:60240"/>
    </ligand>
</feature>
<keyword evidence="9 10" id="KW-0413">Isomerase</keyword>
<dbReference type="GO" id="GO:0005737">
    <property type="term" value="C:cytoplasm"/>
    <property type="evidence" value="ECO:0007669"/>
    <property type="project" value="UniProtKB-ARBA"/>
</dbReference>
<feature type="binding site" evidence="10 14">
    <location>
        <begin position="143"/>
        <end position="146"/>
    </location>
    <ligand>
        <name>substrate</name>
    </ligand>
</feature>
<dbReference type="NCBIfam" id="TIGR01163">
    <property type="entry name" value="rpe"/>
    <property type="match status" value="1"/>
</dbReference>
<feature type="binding site" evidence="10">
    <location>
        <begin position="176"/>
        <end position="178"/>
    </location>
    <ligand>
        <name>substrate</name>
    </ligand>
</feature>
<comment type="caution">
    <text evidence="10">Lacks conserved residue(s) required for the propagation of feature annotation.</text>
</comment>
<evidence type="ECO:0000256" key="4">
    <source>
        <dbReference type="ARBA" id="ARBA00001947"/>
    </source>
</evidence>
<comment type="catalytic activity">
    <reaction evidence="1 10 11">
        <text>D-ribulose 5-phosphate = D-xylulose 5-phosphate</text>
        <dbReference type="Rhea" id="RHEA:13677"/>
        <dbReference type="ChEBI" id="CHEBI:57737"/>
        <dbReference type="ChEBI" id="CHEBI:58121"/>
        <dbReference type="EC" id="5.1.3.1"/>
    </reaction>
</comment>
<keyword evidence="16" id="KW-1185">Reference proteome</keyword>
<evidence type="ECO:0000256" key="5">
    <source>
        <dbReference type="ARBA" id="ARBA00001954"/>
    </source>
</evidence>
<comment type="cofactor">
    <cofactor evidence="10 13">
        <name>a divalent metal cation</name>
        <dbReference type="ChEBI" id="CHEBI:60240"/>
    </cofactor>
    <text evidence="10 13">Binds 1 divalent metal cation per subunit.</text>
</comment>
<organism evidence="15 16">
    <name type="scientific">Pelagicoccus mobilis</name>
    <dbReference type="NCBI Taxonomy" id="415221"/>
    <lineage>
        <taxon>Bacteria</taxon>
        <taxon>Pseudomonadati</taxon>
        <taxon>Verrucomicrobiota</taxon>
        <taxon>Opitutia</taxon>
        <taxon>Puniceicoccales</taxon>
        <taxon>Pelagicoccaceae</taxon>
        <taxon>Pelagicoccus</taxon>
    </lineage>
</organism>
<gene>
    <name evidence="10 15" type="primary">rpe</name>
    <name evidence="15" type="ORF">JIN87_17305</name>
</gene>
<keyword evidence="13" id="KW-0862">Zinc</keyword>
<evidence type="ECO:0000256" key="14">
    <source>
        <dbReference type="PIRSR" id="PIRSR001461-3"/>
    </source>
</evidence>
<evidence type="ECO:0000256" key="8">
    <source>
        <dbReference type="ARBA" id="ARBA00022723"/>
    </source>
</evidence>
<dbReference type="EC" id="5.1.3.1" evidence="7 10"/>
<keyword evidence="8 10" id="KW-0479">Metal-binding</keyword>
<dbReference type="InterPro" id="IPR000056">
    <property type="entry name" value="Ribul_P_3_epim-like"/>
</dbReference>
<comment type="cofactor">
    <cofactor evidence="3">
        <name>Co(2+)</name>
        <dbReference type="ChEBI" id="CHEBI:48828"/>
    </cofactor>
</comment>
<comment type="cofactor">
    <cofactor evidence="2">
        <name>Mn(2+)</name>
        <dbReference type="ChEBI" id="CHEBI:29035"/>
    </cofactor>
</comment>
<dbReference type="GO" id="GO:0019323">
    <property type="term" value="P:pentose catabolic process"/>
    <property type="evidence" value="ECO:0007669"/>
    <property type="project" value="UniProtKB-UniRule"/>
</dbReference>
<comment type="caution">
    <text evidence="15">The sequence shown here is derived from an EMBL/GenBank/DDBJ whole genome shotgun (WGS) entry which is preliminary data.</text>
</comment>
<accession>A0A934S133</accession>
<comment type="cofactor">
    <cofactor evidence="5">
        <name>Fe(2+)</name>
        <dbReference type="ChEBI" id="CHEBI:29033"/>
    </cofactor>
</comment>
<evidence type="ECO:0000256" key="11">
    <source>
        <dbReference type="PIRNR" id="PIRNR001461"/>
    </source>
</evidence>
<comment type="cofactor">
    <cofactor evidence="4">
        <name>Zn(2+)</name>
        <dbReference type="ChEBI" id="CHEBI:29105"/>
    </cofactor>
</comment>
<evidence type="ECO:0000256" key="2">
    <source>
        <dbReference type="ARBA" id="ARBA00001936"/>
    </source>
</evidence>
<evidence type="ECO:0000256" key="10">
    <source>
        <dbReference type="HAMAP-Rule" id="MF_02227"/>
    </source>
</evidence>
<feature type="binding site" evidence="10 14">
    <location>
        <position position="9"/>
    </location>
    <ligand>
        <name>substrate</name>
    </ligand>
</feature>
<dbReference type="GO" id="GO:0006098">
    <property type="term" value="P:pentose-phosphate shunt"/>
    <property type="evidence" value="ECO:0007669"/>
    <property type="project" value="UniProtKB-UniRule"/>
</dbReference>
<comment type="similarity">
    <text evidence="6 10 11">Belongs to the ribulose-phosphate 3-epimerase family.</text>
</comment>
<evidence type="ECO:0000256" key="12">
    <source>
        <dbReference type="PIRSR" id="PIRSR001461-1"/>
    </source>
</evidence>
<evidence type="ECO:0000256" key="3">
    <source>
        <dbReference type="ARBA" id="ARBA00001941"/>
    </source>
</evidence>
<feature type="binding site" evidence="10 13">
    <location>
        <position position="34"/>
    </location>
    <ligand>
        <name>a divalent metal cation</name>
        <dbReference type="ChEBI" id="CHEBI:60240"/>
    </ligand>
</feature>
<reference evidence="15" key="1">
    <citation type="submission" date="2021-01" db="EMBL/GenBank/DDBJ databases">
        <title>Modified the classification status of verrucomicrobia.</title>
        <authorList>
            <person name="Feng X."/>
        </authorList>
    </citation>
    <scope>NUCLEOTIDE SEQUENCE</scope>
    <source>
        <strain evidence="15">KCTC 13126</strain>
    </source>
</reference>
<evidence type="ECO:0000313" key="15">
    <source>
        <dbReference type="EMBL" id="MBK1878641.1"/>
    </source>
</evidence>
<comment type="function">
    <text evidence="10">Catalyzes the reversible epimerization of D-ribulose 5-phosphate to D-xylulose 5-phosphate.</text>
</comment>
<dbReference type="InterPro" id="IPR026019">
    <property type="entry name" value="Ribul_P_3_epim"/>
</dbReference>
<name>A0A934S133_9BACT</name>
<evidence type="ECO:0000256" key="13">
    <source>
        <dbReference type="PIRSR" id="PIRSR001461-2"/>
    </source>
</evidence>
<feature type="binding site" evidence="10 13">
    <location>
        <position position="36"/>
    </location>
    <ligand>
        <name>a divalent metal cation</name>
        <dbReference type="ChEBI" id="CHEBI:60240"/>
    </ligand>
</feature>
<sequence>MGSPILAPSMLAADHTRLAEDIKCVEQAGCQWLHVDIMDGHFVPNLTFGPQTVADLRPKTKLFLDVHLMLDNPQEFVEHFIKAGADQVTIHVEPEYDIPGTLAKIRELGAKCGVVFNPGTPVAAVEPYLEQIDMVLAMTVQPGFGGQSFQESVLEKTKQLAAWREERNLDFRIQVDGGVNADNAPICRNNGVDTFVAGTAFFKSEDKVAFRQKVEELV</sequence>
<comment type="pathway">
    <text evidence="10">Carbohydrate degradation.</text>
</comment>
<dbReference type="PANTHER" id="PTHR11749">
    <property type="entry name" value="RIBULOSE-5-PHOSPHATE-3-EPIMERASE"/>
    <property type="match status" value="1"/>
</dbReference>
<evidence type="ECO:0000256" key="6">
    <source>
        <dbReference type="ARBA" id="ARBA00009541"/>
    </source>
</evidence>
<evidence type="ECO:0000256" key="1">
    <source>
        <dbReference type="ARBA" id="ARBA00001782"/>
    </source>
</evidence>
<dbReference type="SUPFAM" id="SSF51366">
    <property type="entry name" value="Ribulose-phoshate binding barrel"/>
    <property type="match status" value="1"/>
</dbReference>
<dbReference type="HAMAP" id="MF_02227">
    <property type="entry name" value="RPE"/>
    <property type="match status" value="1"/>
</dbReference>